<dbReference type="Proteomes" id="UP000641454">
    <property type="component" value="Unassembled WGS sequence"/>
</dbReference>
<organism evidence="2 3">
    <name type="scientific">Flavobacterium muglaense</name>
    <dbReference type="NCBI Taxonomy" id="2764716"/>
    <lineage>
        <taxon>Bacteria</taxon>
        <taxon>Pseudomonadati</taxon>
        <taxon>Bacteroidota</taxon>
        <taxon>Flavobacteriia</taxon>
        <taxon>Flavobacteriales</taxon>
        <taxon>Flavobacteriaceae</taxon>
        <taxon>Flavobacterium</taxon>
    </lineage>
</organism>
<dbReference type="RefSeq" id="WP_187018325.1">
    <property type="nucleotide sequence ID" value="NZ_JACRUK010000019.1"/>
</dbReference>
<keyword evidence="1" id="KW-0732">Signal</keyword>
<feature type="signal peptide" evidence="1">
    <location>
        <begin position="1"/>
        <end position="19"/>
    </location>
</feature>
<evidence type="ECO:0000256" key="1">
    <source>
        <dbReference type="SAM" id="SignalP"/>
    </source>
</evidence>
<reference evidence="2 3" key="1">
    <citation type="submission" date="2020-08" db="EMBL/GenBank/DDBJ databases">
        <title>Description of novel Flavobacterium F-392 isolate.</title>
        <authorList>
            <person name="Saticioglu I.B."/>
            <person name="Duman M."/>
            <person name="Altun S."/>
        </authorList>
    </citation>
    <scope>NUCLEOTIDE SEQUENCE [LARGE SCALE GENOMIC DNA]</scope>
    <source>
        <strain evidence="2 3">F-392</strain>
    </source>
</reference>
<proteinExistence type="predicted"/>
<dbReference type="AlphaFoldDB" id="A0A923N2X5"/>
<keyword evidence="3" id="KW-1185">Reference proteome</keyword>
<sequence length="125" mass="13826">MKKKYLLLFCILLSFFPNAYSQLSDLHYLPPLKQVTNNQAVRNQAFYLSTPETIPFTVEVFEGASTTPVTVLVVSNAVPIKYDLGDGDNNISLVTNANTGIVLSNSGLRFQAAGGQKFYVNYRGR</sequence>
<evidence type="ECO:0000313" key="2">
    <source>
        <dbReference type="EMBL" id="MBC5844658.1"/>
    </source>
</evidence>
<comment type="caution">
    <text evidence="2">The sequence shown here is derived from an EMBL/GenBank/DDBJ whole genome shotgun (WGS) entry which is preliminary data.</text>
</comment>
<name>A0A923N2X5_9FLAO</name>
<dbReference type="EMBL" id="JACRUL010000019">
    <property type="protein sequence ID" value="MBC5844658.1"/>
    <property type="molecule type" value="Genomic_DNA"/>
</dbReference>
<gene>
    <name evidence="2" type="ORF">H8R25_09435</name>
</gene>
<protein>
    <submittedName>
        <fullName evidence="2">Uncharacterized protein</fullName>
    </submittedName>
</protein>
<accession>A0A923N2X5</accession>
<feature type="chain" id="PRO_5038124896" evidence="1">
    <location>
        <begin position="20"/>
        <end position="125"/>
    </location>
</feature>
<evidence type="ECO:0000313" key="3">
    <source>
        <dbReference type="Proteomes" id="UP000641454"/>
    </source>
</evidence>